<comment type="similarity">
    <text evidence="1">Belongs to the UPF0236 family.</text>
</comment>
<dbReference type="KEGG" id="cbar:PATL70BA_0391"/>
<dbReference type="Pfam" id="PF06782">
    <property type="entry name" value="UPF0236"/>
    <property type="match status" value="1"/>
</dbReference>
<evidence type="ECO:0000313" key="2">
    <source>
        <dbReference type="EMBL" id="VDN46243.1"/>
    </source>
</evidence>
<organism evidence="2 3">
    <name type="scientific">Petrocella atlantisensis</name>
    <dbReference type="NCBI Taxonomy" id="2173034"/>
    <lineage>
        <taxon>Bacteria</taxon>
        <taxon>Bacillati</taxon>
        <taxon>Bacillota</taxon>
        <taxon>Clostridia</taxon>
        <taxon>Lachnospirales</taxon>
        <taxon>Vallitaleaceae</taxon>
        <taxon>Petrocella</taxon>
    </lineage>
</organism>
<protein>
    <recommendedName>
        <fullName evidence="4">ISLre2 family transposase</fullName>
    </recommendedName>
</protein>
<dbReference type="OrthoDB" id="2162583at2"/>
<gene>
    <name evidence="2" type="ORF">PATL70BA_0391</name>
</gene>
<evidence type="ECO:0000256" key="1">
    <source>
        <dbReference type="ARBA" id="ARBA00006539"/>
    </source>
</evidence>
<reference evidence="2 3" key="1">
    <citation type="submission" date="2018-09" db="EMBL/GenBank/DDBJ databases">
        <authorList>
            <person name="Postec A."/>
        </authorList>
    </citation>
    <scope>NUCLEOTIDE SEQUENCE [LARGE SCALE GENOMIC DNA]</scope>
    <source>
        <strain evidence="2">70B-A</strain>
    </source>
</reference>
<accession>A0A3P7P7P7</accession>
<evidence type="ECO:0008006" key="4">
    <source>
        <dbReference type="Google" id="ProtNLM"/>
    </source>
</evidence>
<dbReference type="InterPro" id="IPR009620">
    <property type="entry name" value="UPF0236"/>
</dbReference>
<dbReference type="RefSeq" id="WP_125135785.1">
    <property type="nucleotide sequence ID" value="NZ_LR130778.1"/>
</dbReference>
<proteinExistence type="inferred from homology"/>
<keyword evidence="3" id="KW-1185">Reference proteome</keyword>
<evidence type="ECO:0000313" key="3">
    <source>
        <dbReference type="Proteomes" id="UP000279029"/>
    </source>
</evidence>
<dbReference type="NCBIfam" id="NF033529">
    <property type="entry name" value="transpos_ISLre2"/>
    <property type="match status" value="1"/>
</dbReference>
<sequence length="500" mass="57812">MHISIQQFMEIGIKKIEKVVESFINDDQMNIGEFVLELGKPLQELQREIIAETIEGIDEVYRKSAYRINHYVVERARVPNSFTSTCGEIKYKRTYFKSKETGEFIFLADKACGITKNMRKSEDVVIEAIKHVVDTSYRISGEHATHTEDIISKQAVMKEVHSLEIPALIPFVKKKRQVKVLYINADEDHVSLQFNNKKGDLNVGENGYKSNTIEPRLACIFEDVEKESQGSKRNRLIGKHYFAGVYKKSEDLWEEVLEYIDAVYDEDYLEHIYIMGDGASWIKSGMDVLGAKCYFVLDKFHLNQAIMRAIGHLGDSVSDARKAIYDGIRSEDKKAVNTVFDIALEYSDSENRKEQIRRTRVYISNHWEAIIRPNHDEYARMGCSAEGQVSHLLSSRLSSRPLGWSKKGVTKMARLRAYVANDGKVCDLIKYKQEKQHRMIQDEIKIEVDKEIKRKQKTYTDVWNHQTVAGSTRLVDGMYCLTKKLRASFDLRLVKRHKKK</sequence>
<dbReference type="Proteomes" id="UP000279029">
    <property type="component" value="Chromosome"/>
</dbReference>
<name>A0A3P7P7P7_9FIRM</name>
<dbReference type="AlphaFoldDB" id="A0A3P7P7P7"/>
<dbReference type="EMBL" id="LR130778">
    <property type="protein sequence ID" value="VDN46243.1"/>
    <property type="molecule type" value="Genomic_DNA"/>
</dbReference>